<dbReference type="Proteomes" id="UP000654075">
    <property type="component" value="Unassembled WGS sequence"/>
</dbReference>
<keyword evidence="3" id="KW-1185">Reference proteome</keyword>
<organism evidence="2 3">
    <name type="scientific">Polarella glacialis</name>
    <name type="common">Dinoflagellate</name>
    <dbReference type="NCBI Taxonomy" id="89957"/>
    <lineage>
        <taxon>Eukaryota</taxon>
        <taxon>Sar</taxon>
        <taxon>Alveolata</taxon>
        <taxon>Dinophyceae</taxon>
        <taxon>Suessiales</taxon>
        <taxon>Suessiaceae</taxon>
        <taxon>Polarella</taxon>
    </lineage>
</organism>
<comment type="caution">
    <text evidence="2">The sequence shown here is derived from an EMBL/GenBank/DDBJ whole genome shotgun (WGS) entry which is preliminary data.</text>
</comment>
<evidence type="ECO:0000313" key="2">
    <source>
        <dbReference type="EMBL" id="CAE8585264.1"/>
    </source>
</evidence>
<dbReference type="EMBL" id="CAJNNV010001534">
    <property type="protein sequence ID" value="CAE8585264.1"/>
    <property type="molecule type" value="Genomic_DNA"/>
</dbReference>
<feature type="region of interest" description="Disordered" evidence="1">
    <location>
        <begin position="61"/>
        <end position="94"/>
    </location>
</feature>
<evidence type="ECO:0000256" key="1">
    <source>
        <dbReference type="SAM" id="MobiDB-lite"/>
    </source>
</evidence>
<feature type="compositionally biased region" description="Low complexity" evidence="1">
    <location>
        <begin position="61"/>
        <end position="73"/>
    </location>
</feature>
<dbReference type="AlphaFoldDB" id="A0A813DEM9"/>
<name>A0A813DEM9_POLGL</name>
<accession>A0A813DEM9</accession>
<protein>
    <submittedName>
        <fullName evidence="2">Uncharacterized protein</fullName>
    </submittedName>
</protein>
<evidence type="ECO:0000313" key="3">
    <source>
        <dbReference type="Proteomes" id="UP000654075"/>
    </source>
</evidence>
<sequence>MRIEELTKAEEEVMTIRIEEAGLMKLRLLSTASSCAANSEASPVVPSLPVPVSLSAEVLKDSSTSPPLASAPSRKGSSSQAGPAPKQTEHLPVDPKRIVPAAQLESMFAPQAAVAATLPRPAWNESITPSAEMQEAAAETLPQLAFAQTANQTRSMSSEQESMLEELRDKLLGLSVTAKDDKLALPRFADQVHSKFLRKLGPPDKAPYLIFKVFEEMYCDAEATVSWRKILFFAFNEICRPLRKNPADVQAKFVRHAGWELLKAMTTARLSLDERKFLARFLRRQSASSDEASFIWRAAGTEQTETSKDWQQRLSKWEGAIMGNRMLVNKNV</sequence>
<proteinExistence type="predicted"/>
<dbReference type="OrthoDB" id="441934at2759"/>
<reference evidence="2" key="1">
    <citation type="submission" date="2021-02" db="EMBL/GenBank/DDBJ databases">
        <authorList>
            <person name="Dougan E. K."/>
            <person name="Rhodes N."/>
            <person name="Thang M."/>
            <person name="Chan C."/>
        </authorList>
    </citation>
    <scope>NUCLEOTIDE SEQUENCE</scope>
</reference>
<gene>
    <name evidence="2" type="ORF">PGLA1383_LOCUS4173</name>
</gene>